<dbReference type="InterPro" id="IPR006976">
    <property type="entry name" value="VanZ-like"/>
</dbReference>
<dbReference type="Proteomes" id="UP001163152">
    <property type="component" value="Chromosome"/>
</dbReference>
<sequence length="519" mass="56707">MRKFSTADRSNSALPPQSGNFLKRSSVGLTIGGIGLILVATLFPFNFSPPQLAPIEAFAYFNRSGNLIDQIGNIGLFVPFGYGITGLIRQQGRSRWVAFIIAAILSTSLSMLVELLQFFLPKRTPTVTDLIANSLGGSTGATLWFTAEKAVDRVPNLLGCLRTKLALKILSVAFLGYVLLTAGLAMMLQSQTHLNNWDDSFPLVLGNETTGDRPWQGQLAAISLYDAALSETEVAALLSNHALFTSPLVSYQLKAPGIYTDQTGKFPDLFWSANAVSFPPPGAFATLIRSIQQSSQLTLLAIVATHHASQTGPARIISISNGTLLRNLTLGQQGHDLAIRLRTPITGENAKYPELLVPNFFLDQVPHRVVMTYRYSRLVCYIDRVQKAYSIDLSPEVIFFRYLLPFSEWSVRLSPAELWAYKISYYSLIFIPLGILLGLIAIVSARTFTIYSGLGLGGIALPTLLLEFVWSSSAHRSFSVVNLGLAIGLLAVTALITVRLLQRVILLSASQPTNRRNNA</sequence>
<feature type="transmembrane region" description="Helical" evidence="1">
    <location>
        <begin position="480"/>
        <end position="501"/>
    </location>
</feature>
<keyword evidence="4" id="KW-1185">Reference proteome</keyword>
<dbReference type="NCBIfam" id="NF037970">
    <property type="entry name" value="vanZ_1"/>
    <property type="match status" value="1"/>
</dbReference>
<dbReference type="Pfam" id="PF04892">
    <property type="entry name" value="VanZ"/>
    <property type="match status" value="1"/>
</dbReference>
<gene>
    <name evidence="3" type="ORF">OXH18_11540</name>
</gene>
<evidence type="ECO:0000313" key="3">
    <source>
        <dbReference type="EMBL" id="WAL62591.1"/>
    </source>
</evidence>
<organism evidence="3 4">
    <name type="scientific">Thermocoleostomius sinensis A174</name>
    <dbReference type="NCBI Taxonomy" id="2016057"/>
    <lineage>
        <taxon>Bacteria</taxon>
        <taxon>Bacillati</taxon>
        <taxon>Cyanobacteriota</taxon>
        <taxon>Cyanophyceae</taxon>
        <taxon>Oculatellales</taxon>
        <taxon>Oculatellaceae</taxon>
        <taxon>Thermocoleostomius</taxon>
    </lineage>
</organism>
<feature type="transmembrane region" description="Helical" evidence="1">
    <location>
        <begin position="67"/>
        <end position="84"/>
    </location>
</feature>
<reference evidence="3" key="1">
    <citation type="submission" date="2022-12" db="EMBL/GenBank/DDBJ databases">
        <title>Polyphasic identification of a Novel Hot-Spring Cyanobacterium Ocullathermofonsia sinensis gen nov. sp. nov. and Genomic Insights on its Adaptations to the Thermal Habitat.</title>
        <authorList>
            <person name="Daroch M."/>
            <person name="Tang J."/>
            <person name="Jiang Y."/>
        </authorList>
    </citation>
    <scope>NUCLEOTIDE SEQUENCE</scope>
    <source>
        <strain evidence="3">PKUAC-SCTA174</strain>
    </source>
</reference>
<feature type="transmembrane region" description="Helical" evidence="1">
    <location>
        <begin position="165"/>
        <end position="188"/>
    </location>
</feature>
<dbReference type="InterPro" id="IPR013320">
    <property type="entry name" value="ConA-like_dom_sf"/>
</dbReference>
<accession>A0A9E8ZPL1</accession>
<proteinExistence type="predicted"/>
<feature type="transmembrane region" description="Helical" evidence="1">
    <location>
        <begin position="96"/>
        <end position="120"/>
    </location>
</feature>
<protein>
    <submittedName>
        <fullName evidence="3">VanZ family protein</fullName>
    </submittedName>
</protein>
<evidence type="ECO:0000313" key="4">
    <source>
        <dbReference type="Proteomes" id="UP001163152"/>
    </source>
</evidence>
<dbReference type="EMBL" id="CP113797">
    <property type="protein sequence ID" value="WAL62591.1"/>
    <property type="molecule type" value="Genomic_DNA"/>
</dbReference>
<name>A0A9E8ZPL1_9CYAN</name>
<feature type="domain" description="VanZ-like" evidence="2">
    <location>
        <begin position="41"/>
        <end position="145"/>
    </location>
</feature>
<dbReference type="KEGG" id="tsin:OXH18_11540"/>
<dbReference type="AlphaFoldDB" id="A0A9E8ZPL1"/>
<dbReference type="RefSeq" id="WP_268612931.1">
    <property type="nucleotide sequence ID" value="NZ_CP113797.1"/>
</dbReference>
<keyword evidence="1" id="KW-0812">Transmembrane</keyword>
<evidence type="ECO:0000259" key="2">
    <source>
        <dbReference type="Pfam" id="PF04892"/>
    </source>
</evidence>
<evidence type="ECO:0000256" key="1">
    <source>
        <dbReference type="SAM" id="Phobius"/>
    </source>
</evidence>
<feature type="transmembrane region" description="Helical" evidence="1">
    <location>
        <begin position="27"/>
        <end position="47"/>
    </location>
</feature>
<keyword evidence="1" id="KW-0472">Membrane</keyword>
<dbReference type="SUPFAM" id="SSF49899">
    <property type="entry name" value="Concanavalin A-like lectins/glucanases"/>
    <property type="match status" value="1"/>
</dbReference>
<keyword evidence="1" id="KW-1133">Transmembrane helix</keyword>
<feature type="transmembrane region" description="Helical" evidence="1">
    <location>
        <begin position="448"/>
        <end position="468"/>
    </location>
</feature>
<feature type="transmembrane region" description="Helical" evidence="1">
    <location>
        <begin position="423"/>
        <end position="442"/>
    </location>
</feature>